<comment type="caution">
    <text evidence="3">The sequence shown here is derived from an EMBL/GenBank/DDBJ whole genome shotgun (WGS) entry which is preliminary data.</text>
</comment>
<accession>A0A927L9S0</accession>
<name>A0A927L9S0_9ACTN</name>
<protein>
    <submittedName>
        <fullName evidence="3">Uncharacterized protein</fullName>
    </submittedName>
</protein>
<dbReference type="EMBL" id="JACYXT010000017">
    <property type="protein sequence ID" value="MBD9727982.1"/>
    <property type="molecule type" value="Genomic_DNA"/>
</dbReference>
<gene>
    <name evidence="3" type="ORF">IHE70_33370</name>
</gene>
<feature type="compositionally biased region" description="Basic and acidic residues" evidence="1">
    <location>
        <begin position="80"/>
        <end position="95"/>
    </location>
</feature>
<feature type="compositionally biased region" description="Low complexity" evidence="1">
    <location>
        <begin position="49"/>
        <end position="59"/>
    </location>
</feature>
<evidence type="ECO:0000256" key="2">
    <source>
        <dbReference type="SAM" id="Phobius"/>
    </source>
</evidence>
<keyword evidence="2" id="KW-1133">Transmembrane helix</keyword>
<dbReference type="GeneID" id="79934326"/>
<evidence type="ECO:0000256" key="1">
    <source>
        <dbReference type="SAM" id="MobiDB-lite"/>
    </source>
</evidence>
<sequence length="95" mass="10682">MGTVILSATAVLVVMGFSDNILWLAAVALLYLYVRHGRTGGGSAPSGPPAAGGSAQPASYRAYRDRRDQQAKWERRYRRERPFETRRQERDKSKK</sequence>
<keyword evidence="2" id="KW-0472">Membrane</keyword>
<feature type="compositionally biased region" description="Basic and acidic residues" evidence="1">
    <location>
        <begin position="62"/>
        <end position="74"/>
    </location>
</feature>
<reference evidence="3" key="1">
    <citation type="submission" date="2020-09" db="EMBL/GenBank/DDBJ databases">
        <title>Streptomyces canutascabiei sp. nov., which causes potato common scab and is distributed across the world.</title>
        <authorList>
            <person name="Nguyen H.P."/>
            <person name="Weisberg A.J."/>
            <person name="Chang J.H."/>
            <person name="Clarke C.R."/>
        </authorList>
    </citation>
    <scope>NUCLEOTIDE SEQUENCE</scope>
    <source>
        <strain evidence="3">ID-01-6.2a</strain>
    </source>
</reference>
<proteinExistence type="predicted"/>
<dbReference type="RefSeq" id="WP_192364363.1">
    <property type="nucleotide sequence ID" value="NZ_CP119182.1"/>
</dbReference>
<dbReference type="Proteomes" id="UP000661025">
    <property type="component" value="Unassembled WGS sequence"/>
</dbReference>
<feature type="region of interest" description="Disordered" evidence="1">
    <location>
        <begin position="40"/>
        <end position="95"/>
    </location>
</feature>
<feature type="transmembrane region" description="Helical" evidence="2">
    <location>
        <begin position="6"/>
        <end position="34"/>
    </location>
</feature>
<evidence type="ECO:0000313" key="4">
    <source>
        <dbReference type="Proteomes" id="UP000661025"/>
    </source>
</evidence>
<evidence type="ECO:0000313" key="3">
    <source>
        <dbReference type="EMBL" id="MBD9727982.1"/>
    </source>
</evidence>
<dbReference type="AlphaFoldDB" id="A0A927L9S0"/>
<keyword evidence="2" id="KW-0812">Transmembrane</keyword>
<organism evidence="3 4">
    <name type="scientific">Streptomyces caniscabiei</name>
    <dbReference type="NCBI Taxonomy" id="2746961"/>
    <lineage>
        <taxon>Bacteria</taxon>
        <taxon>Bacillati</taxon>
        <taxon>Actinomycetota</taxon>
        <taxon>Actinomycetes</taxon>
        <taxon>Kitasatosporales</taxon>
        <taxon>Streptomycetaceae</taxon>
        <taxon>Streptomyces</taxon>
    </lineage>
</organism>